<keyword evidence="1" id="KW-0238">DNA-binding</keyword>
<dbReference type="InterPro" id="IPR000944">
    <property type="entry name" value="Tscrpt_reg_Rrf2"/>
</dbReference>
<accession>S7T1C1</accession>
<comment type="caution">
    <text evidence="2">The sequence shown here is derived from an EMBL/GenBank/DDBJ whole genome shotgun (WGS) entry which is preliminary data.</text>
</comment>
<dbReference type="eggNOG" id="COG1959">
    <property type="taxonomic scope" value="Bacteria"/>
</dbReference>
<dbReference type="GO" id="GO:0003677">
    <property type="term" value="F:DNA binding"/>
    <property type="evidence" value="ECO:0007669"/>
    <property type="project" value="UniProtKB-KW"/>
</dbReference>
<dbReference type="PANTHER" id="PTHR33221">
    <property type="entry name" value="WINGED HELIX-TURN-HELIX TRANSCRIPTIONAL REGULATOR, RRF2 FAMILY"/>
    <property type="match status" value="1"/>
</dbReference>
<evidence type="ECO:0000256" key="1">
    <source>
        <dbReference type="ARBA" id="ARBA00023125"/>
    </source>
</evidence>
<dbReference type="PATRIC" id="fig|1121439.3.peg.2859"/>
<proteinExistence type="predicted"/>
<dbReference type="STRING" id="1121439.dsat_1471"/>
<organism evidence="2 3">
    <name type="scientific">Alkalidesulfovibrio alkalitolerans DSM 16529</name>
    <dbReference type="NCBI Taxonomy" id="1121439"/>
    <lineage>
        <taxon>Bacteria</taxon>
        <taxon>Pseudomonadati</taxon>
        <taxon>Thermodesulfobacteriota</taxon>
        <taxon>Desulfovibrionia</taxon>
        <taxon>Desulfovibrionales</taxon>
        <taxon>Desulfovibrionaceae</taxon>
        <taxon>Alkalidesulfovibrio</taxon>
    </lineage>
</organism>
<dbReference type="RefSeq" id="WP_020888167.1">
    <property type="nucleotide sequence ID" value="NZ_ATHI01000032.1"/>
</dbReference>
<dbReference type="InterPro" id="IPR036388">
    <property type="entry name" value="WH-like_DNA-bd_sf"/>
</dbReference>
<dbReference type="GO" id="GO:0003700">
    <property type="term" value="F:DNA-binding transcription factor activity"/>
    <property type="evidence" value="ECO:0007669"/>
    <property type="project" value="TreeGrafter"/>
</dbReference>
<reference evidence="2 3" key="1">
    <citation type="journal article" date="2013" name="Genome Announc.">
        <title>Draft genome sequences for three mercury-methylating, sulfate-reducing bacteria.</title>
        <authorList>
            <person name="Brown S.D."/>
            <person name="Hurt R.A.Jr."/>
            <person name="Gilmour C.C."/>
            <person name="Elias D.A."/>
        </authorList>
    </citation>
    <scope>NUCLEOTIDE SEQUENCE [LARGE SCALE GENOMIC DNA]</scope>
    <source>
        <strain evidence="2 3">DSM 16529</strain>
    </source>
</reference>
<dbReference type="SUPFAM" id="SSF46785">
    <property type="entry name" value="Winged helix' DNA-binding domain"/>
    <property type="match status" value="1"/>
</dbReference>
<evidence type="ECO:0000313" key="2">
    <source>
        <dbReference type="EMBL" id="EPR30331.1"/>
    </source>
</evidence>
<name>S7T1C1_9BACT</name>
<dbReference type="AlphaFoldDB" id="S7T1C1"/>
<dbReference type="OrthoDB" id="9800519at2"/>
<dbReference type="PANTHER" id="PTHR33221:SF5">
    <property type="entry name" value="HTH-TYPE TRANSCRIPTIONAL REGULATOR ISCR"/>
    <property type="match status" value="1"/>
</dbReference>
<protein>
    <submittedName>
        <fullName evidence="2">Transcriptional regulator, BadM/Rrf2 family</fullName>
    </submittedName>
</protein>
<dbReference type="Proteomes" id="UP000014975">
    <property type="component" value="Unassembled WGS sequence"/>
</dbReference>
<dbReference type="InterPro" id="IPR036390">
    <property type="entry name" value="WH_DNA-bd_sf"/>
</dbReference>
<dbReference type="NCBIfam" id="TIGR00738">
    <property type="entry name" value="rrf2_super"/>
    <property type="match status" value="1"/>
</dbReference>
<dbReference type="EMBL" id="ATHI01000032">
    <property type="protein sequence ID" value="EPR30331.1"/>
    <property type="molecule type" value="Genomic_DNA"/>
</dbReference>
<keyword evidence="3" id="KW-1185">Reference proteome</keyword>
<evidence type="ECO:0000313" key="3">
    <source>
        <dbReference type="Proteomes" id="UP000014975"/>
    </source>
</evidence>
<dbReference type="Gene3D" id="1.10.10.10">
    <property type="entry name" value="Winged helix-like DNA-binding domain superfamily/Winged helix DNA-binding domain"/>
    <property type="match status" value="1"/>
</dbReference>
<dbReference type="PROSITE" id="PS51197">
    <property type="entry name" value="HTH_RRF2_2"/>
    <property type="match status" value="1"/>
</dbReference>
<dbReference type="Pfam" id="PF02082">
    <property type="entry name" value="Rrf2"/>
    <property type="match status" value="1"/>
</dbReference>
<dbReference type="GO" id="GO:0005829">
    <property type="term" value="C:cytosol"/>
    <property type="evidence" value="ECO:0007669"/>
    <property type="project" value="TreeGrafter"/>
</dbReference>
<sequence>MRLSTKSRYGTRLLLDIALNCQDGPVRIQDTAQRQDISVKYLERIAQILRKGGFLKSRRGKKGGHTIAKPLDQISVGEVIKLLEGDSLLAECGTNNPHCNLAGNCITRLVWMEASTAMFEKLNTITFADLAKHAKEGTIFDQHCNGLAVCLLDDPRAKRNSS</sequence>
<gene>
    <name evidence="2" type="ORF">dsat_1471</name>
</gene>